<dbReference type="Proteomes" id="UP000002613">
    <property type="component" value="Chromosome"/>
</dbReference>
<name>D3RXL1_FERPA</name>
<evidence type="ECO:0000313" key="1">
    <source>
        <dbReference type="EMBL" id="ADC65224.1"/>
    </source>
</evidence>
<dbReference type="GeneID" id="8778573"/>
<dbReference type="PaxDb" id="589924-Ferp_1063"/>
<dbReference type="KEGG" id="fpl:Ferp_1063"/>
<organism evidence="1 2">
    <name type="scientific">Ferroglobus placidus (strain DSM 10642 / AEDII12DO)</name>
    <dbReference type="NCBI Taxonomy" id="589924"/>
    <lineage>
        <taxon>Archaea</taxon>
        <taxon>Methanobacteriati</taxon>
        <taxon>Methanobacteriota</taxon>
        <taxon>Archaeoglobi</taxon>
        <taxon>Archaeoglobales</taxon>
        <taxon>Archaeoglobaceae</taxon>
        <taxon>Ferroglobus</taxon>
    </lineage>
</organism>
<gene>
    <name evidence="1" type="ordered locus">Ferp_1063</name>
</gene>
<evidence type="ECO:0008006" key="3">
    <source>
        <dbReference type="Google" id="ProtNLM"/>
    </source>
</evidence>
<dbReference type="Pfam" id="PF11848">
    <property type="entry name" value="DUF3368"/>
    <property type="match status" value="1"/>
</dbReference>
<dbReference type="EMBL" id="CP001899">
    <property type="protein sequence ID" value="ADC65224.1"/>
    <property type="molecule type" value="Genomic_DNA"/>
</dbReference>
<dbReference type="PANTHER" id="PTHR39550">
    <property type="entry name" value="SLL0658 PROTEIN"/>
    <property type="match status" value="1"/>
</dbReference>
<proteinExistence type="predicted"/>
<dbReference type="InterPro" id="IPR021799">
    <property type="entry name" value="PIN-like_prokaryotic"/>
</dbReference>
<dbReference type="PANTHER" id="PTHR39550:SF1">
    <property type="entry name" value="SLL0658 PROTEIN"/>
    <property type="match status" value="1"/>
</dbReference>
<evidence type="ECO:0000313" key="2">
    <source>
        <dbReference type="Proteomes" id="UP000002613"/>
    </source>
</evidence>
<reference evidence="1 2" key="2">
    <citation type="journal article" date="2011" name="Stand. Genomic Sci.">
        <title>Complete genome sequence of Ferroglobus placidus AEDII12DO.</title>
        <authorList>
            <person name="Anderson I."/>
            <person name="Risso C."/>
            <person name="Holmes D."/>
            <person name="Lucas S."/>
            <person name="Copeland A."/>
            <person name="Lapidus A."/>
            <person name="Cheng J.F."/>
            <person name="Bruce D."/>
            <person name="Goodwin L."/>
            <person name="Pitluck S."/>
            <person name="Saunders E."/>
            <person name="Brettin T."/>
            <person name="Detter J.C."/>
            <person name="Han C."/>
            <person name="Tapia R."/>
            <person name="Larimer F."/>
            <person name="Land M."/>
            <person name="Hauser L."/>
            <person name="Woyke T."/>
            <person name="Lovley D."/>
            <person name="Kyrpides N."/>
            <person name="Ivanova N."/>
        </authorList>
    </citation>
    <scope>NUCLEOTIDE SEQUENCE [LARGE SCALE GENOMIC DNA]</scope>
    <source>
        <strain evidence="2">DSM 10642 / AEDII12DO</strain>
    </source>
</reference>
<keyword evidence="2" id="KW-1185">Reference proteome</keyword>
<sequence length="166" mass="19213">MIYVFNSMPLIYLSKVSLSWIFEELEGEKLIPETVYYEVVVKGKEKGDVDTFIVDELIQKGVFKVIKVEPINWLRRIEELHKGEMEVLSLAKERDGIALTDDSIAREVGEALGVKVHGTLYLIFSLMKRGRIDKRTVVEKVNEMIKRGFRLSPEVYSEFLRLMNSI</sequence>
<dbReference type="eggNOG" id="arCOG00717">
    <property type="taxonomic scope" value="Archaea"/>
</dbReference>
<reference evidence="2" key="1">
    <citation type="submission" date="2010-02" db="EMBL/GenBank/DDBJ databases">
        <title>Complete sequence of Ferroglobus placidus DSM 10642.</title>
        <authorList>
            <consortium name="US DOE Joint Genome Institute"/>
            <person name="Lucas S."/>
            <person name="Copeland A."/>
            <person name="Lapidus A."/>
            <person name="Cheng J.-F."/>
            <person name="Bruce D."/>
            <person name="Goodwin L."/>
            <person name="Pitluck S."/>
            <person name="Saunders E."/>
            <person name="Brettin T."/>
            <person name="Detter J.C."/>
            <person name="Han C."/>
            <person name="Tapia R."/>
            <person name="Larimer F."/>
            <person name="Land M."/>
            <person name="Hauser L."/>
            <person name="Kyrpides N."/>
            <person name="Ivanova N."/>
            <person name="Holmes D."/>
            <person name="Lovley D."/>
            <person name="Kyrpides N."/>
            <person name="Anderson I.J."/>
            <person name="Woyke T."/>
        </authorList>
    </citation>
    <scope>NUCLEOTIDE SEQUENCE [LARGE SCALE GENOMIC DNA]</scope>
    <source>
        <strain evidence="2">DSM 10642 / AEDII12DO</strain>
    </source>
</reference>
<dbReference type="HOGENOM" id="CLU_115769_0_1_2"/>
<dbReference type="RefSeq" id="WP_012965567.1">
    <property type="nucleotide sequence ID" value="NC_013849.1"/>
</dbReference>
<accession>D3RXL1</accession>
<dbReference type="STRING" id="589924.Ferp_1063"/>
<protein>
    <recommendedName>
        <fullName evidence="3">DUF3368 domain-containing protein</fullName>
    </recommendedName>
</protein>
<dbReference type="AlphaFoldDB" id="D3RXL1"/>